<evidence type="ECO:0000256" key="2">
    <source>
        <dbReference type="ARBA" id="ARBA00022723"/>
    </source>
</evidence>
<organism evidence="6 7">
    <name type="scientific">Eiseniibacteriota bacterium</name>
    <dbReference type="NCBI Taxonomy" id="2212470"/>
    <lineage>
        <taxon>Bacteria</taxon>
        <taxon>Candidatus Eiseniibacteriota</taxon>
    </lineage>
</organism>
<keyword evidence="1 4" id="KW-0349">Heme</keyword>
<feature type="domain" description="Cytochrome c" evidence="5">
    <location>
        <begin position="198"/>
        <end position="308"/>
    </location>
</feature>
<dbReference type="PANTHER" id="PTHR35008">
    <property type="entry name" value="BLL4482 PROTEIN-RELATED"/>
    <property type="match status" value="1"/>
</dbReference>
<dbReference type="SUPFAM" id="SSF46626">
    <property type="entry name" value="Cytochrome c"/>
    <property type="match status" value="2"/>
</dbReference>
<comment type="caution">
    <text evidence="6">The sequence shown here is derived from an EMBL/GenBank/DDBJ whole genome shotgun (WGS) entry which is preliminary data.</text>
</comment>
<dbReference type="GO" id="GO:0046872">
    <property type="term" value="F:metal ion binding"/>
    <property type="evidence" value="ECO:0007669"/>
    <property type="project" value="UniProtKB-KW"/>
</dbReference>
<evidence type="ECO:0000256" key="3">
    <source>
        <dbReference type="ARBA" id="ARBA00023004"/>
    </source>
</evidence>
<evidence type="ECO:0000256" key="4">
    <source>
        <dbReference type="PROSITE-ProRule" id="PRU00433"/>
    </source>
</evidence>
<proteinExistence type="predicted"/>
<keyword evidence="3 4" id="KW-0408">Iron</keyword>
<dbReference type="PROSITE" id="PS51007">
    <property type="entry name" value="CYTC"/>
    <property type="match status" value="2"/>
</dbReference>
<feature type="domain" description="Cytochrome c" evidence="5">
    <location>
        <begin position="47"/>
        <end position="157"/>
    </location>
</feature>
<dbReference type="AlphaFoldDB" id="A0A9D6L8X0"/>
<evidence type="ECO:0000313" key="7">
    <source>
        <dbReference type="Proteomes" id="UP000807850"/>
    </source>
</evidence>
<sequence length="324" mass="34556">MIRKVLLILVVLVVVLVAGIAVFVASRQHLSFAATPYPPLEASTDSAVVARGRYIVRDMANCAQCHGDTTQVQAMLSGADVPLIGGRVFDIPPGTFYVRNITPDAETGIGAAPAKAIARALRSGVGIDGRALLPFMEFQGFSDEDLIAVVSYLKAQPPVHNVVSAHRYSALGSVLKATVLASPVGPKPDVTAKSPRGATAENGRYLVESVALCVSCHTQRDEKTGAFTGPRLGGSAGFITDERGRYWSTPNITVDPTHGRLGSMSEDQFVTRLRAGRLLPGSPMPWQGLMKLDEDDLRAIYRYIKTVPPSTHDPGPVGPTEKKS</sequence>
<dbReference type="Gene3D" id="1.10.760.10">
    <property type="entry name" value="Cytochrome c-like domain"/>
    <property type="match status" value="2"/>
</dbReference>
<dbReference type="InterPro" id="IPR009056">
    <property type="entry name" value="Cyt_c-like_dom"/>
</dbReference>
<evidence type="ECO:0000313" key="6">
    <source>
        <dbReference type="EMBL" id="MBI3539820.1"/>
    </source>
</evidence>
<dbReference type="EMBL" id="JACQAY010000195">
    <property type="protein sequence ID" value="MBI3539820.1"/>
    <property type="molecule type" value="Genomic_DNA"/>
</dbReference>
<name>A0A9D6L8X0_UNCEI</name>
<dbReference type="Pfam" id="PF13442">
    <property type="entry name" value="Cytochrome_CBB3"/>
    <property type="match status" value="1"/>
</dbReference>
<dbReference type="InterPro" id="IPR036909">
    <property type="entry name" value="Cyt_c-like_dom_sf"/>
</dbReference>
<reference evidence="6" key="1">
    <citation type="submission" date="2020-07" db="EMBL/GenBank/DDBJ databases">
        <title>Huge and variable diversity of episymbiotic CPR bacteria and DPANN archaea in groundwater ecosystems.</title>
        <authorList>
            <person name="He C.Y."/>
            <person name="Keren R."/>
            <person name="Whittaker M."/>
            <person name="Farag I.F."/>
            <person name="Doudna J."/>
            <person name="Cate J.H.D."/>
            <person name="Banfield J.F."/>
        </authorList>
    </citation>
    <scope>NUCLEOTIDE SEQUENCE</scope>
    <source>
        <strain evidence="6">NC_groundwater_928_Pr1_S-0.2um_72_17</strain>
    </source>
</reference>
<dbReference type="PANTHER" id="PTHR35008:SF8">
    <property type="entry name" value="ALCOHOL DEHYDROGENASE CYTOCHROME C SUBUNIT"/>
    <property type="match status" value="1"/>
</dbReference>
<dbReference type="Proteomes" id="UP000807850">
    <property type="component" value="Unassembled WGS sequence"/>
</dbReference>
<keyword evidence="2 4" id="KW-0479">Metal-binding</keyword>
<evidence type="ECO:0000256" key="1">
    <source>
        <dbReference type="ARBA" id="ARBA00022617"/>
    </source>
</evidence>
<evidence type="ECO:0000259" key="5">
    <source>
        <dbReference type="PROSITE" id="PS51007"/>
    </source>
</evidence>
<gene>
    <name evidence="6" type="ORF">HY076_06065</name>
</gene>
<accession>A0A9D6L8X0</accession>
<dbReference type="InterPro" id="IPR051459">
    <property type="entry name" value="Cytochrome_c-type_DH"/>
</dbReference>
<dbReference type="GO" id="GO:0009055">
    <property type="term" value="F:electron transfer activity"/>
    <property type="evidence" value="ECO:0007669"/>
    <property type="project" value="InterPro"/>
</dbReference>
<dbReference type="GO" id="GO:0020037">
    <property type="term" value="F:heme binding"/>
    <property type="evidence" value="ECO:0007669"/>
    <property type="project" value="InterPro"/>
</dbReference>
<protein>
    <submittedName>
        <fullName evidence="6">Cytochrome c</fullName>
    </submittedName>
</protein>